<organism evidence="7 8">
    <name type="scientific">Corynebacterium sanguinis</name>
    <dbReference type="NCBI Taxonomy" id="2594913"/>
    <lineage>
        <taxon>Bacteria</taxon>
        <taxon>Bacillati</taxon>
        <taxon>Actinomycetota</taxon>
        <taxon>Actinomycetes</taxon>
        <taxon>Mycobacteriales</taxon>
        <taxon>Corynebacteriaceae</taxon>
        <taxon>Corynebacterium</taxon>
    </lineage>
</organism>
<feature type="domain" description="ABC-2 type transporter transmembrane" evidence="6">
    <location>
        <begin position="26"/>
        <end position="146"/>
    </location>
</feature>
<dbReference type="InterPro" id="IPR017500">
    <property type="entry name" value="Phage_infect_YhgE_N"/>
</dbReference>
<evidence type="ECO:0000256" key="2">
    <source>
        <dbReference type="ARBA" id="ARBA00022692"/>
    </source>
</evidence>
<gene>
    <name evidence="7" type="ORF">H0H28_05070</name>
</gene>
<evidence type="ECO:0000256" key="1">
    <source>
        <dbReference type="ARBA" id="ARBA00004141"/>
    </source>
</evidence>
<dbReference type="PANTHER" id="PTHR43077">
    <property type="entry name" value="TRANSPORT PERMEASE YVFS-RELATED"/>
    <property type="match status" value="1"/>
</dbReference>
<sequence>MISGFHIGSNFRRFAHGFLPPAAIAVVMLIPLIFGGLFVWSYYDPIGNLNRMPVALVNSDEGDAGQRVVDGLLERKPLDFYVVDADEARQGIADGTYYMGVEIPKDFTQSVTSVNTPDPHQAKLNVTLNETNGFIPTMLGNQTATIMTYTVSGTVGEQVANQLFIGFNTVGEGLTEAADGAKRLNEGAAEASDGGQQLDSGAVQLNDGARTLNDGLGKLSDGATQLDDGVSRLQNGATRLDEGIGAASAGADRLADGMVKLSDGTSQLGDGAEQIAGGVDTIASVAPQLSQAQKVYGDILGAVDKVAADLDASTVPGTEGLAQQAHAIAAQLRSGDLATAMDPSTLTKLKALQAGAHEVSRQLNDPNAEYRAGVDEATAGAQALADGLSLLKDGSGTLVAGVATLKDGSSQLVVGARTAADGSSQLAAGTDQLVVGARALSDGLVQLDGGSGELAMRLGDGATQAPRWYNARLDAASQAAGQPVTANSIGDAVTYFGKGLSPFFLSLALWFGGLVMFMVMRPMSRRAVDSGVTPFRALLTTLIPAFIIGFAQAALLWLVQIVFINVSPAHPGAMFLSLWFVSWVFISIILAINVILGVAAGRLVTMALMSLQLVASNGLYPPEVQPRFIQWVHVVDPMRFSVDMLRYSLFGHSPGDQRLMTAIMVLTLFALAAWVISSLGLWKHRVIMRKDIHPELEI</sequence>
<feature type="transmembrane region" description="Helical" evidence="5">
    <location>
        <begin position="659"/>
        <end position="682"/>
    </location>
</feature>
<keyword evidence="4 5" id="KW-0472">Membrane</keyword>
<feature type="domain" description="ABC-2 type transporter transmembrane" evidence="6">
    <location>
        <begin position="472"/>
        <end position="678"/>
    </location>
</feature>
<comment type="subcellular location">
    <subcellularLocation>
        <location evidence="1">Membrane</location>
        <topology evidence="1">Multi-pass membrane protein</topology>
    </subcellularLocation>
</comment>
<dbReference type="InterPro" id="IPR017501">
    <property type="entry name" value="Phage_infect_YhgE_C"/>
</dbReference>
<dbReference type="NCBIfam" id="TIGR03061">
    <property type="entry name" value="pip_yhgE_Nterm"/>
    <property type="match status" value="1"/>
</dbReference>
<feature type="transmembrane region" description="Helical" evidence="5">
    <location>
        <begin position="503"/>
        <end position="520"/>
    </location>
</feature>
<dbReference type="InterPro" id="IPR051328">
    <property type="entry name" value="T7SS_ABC-Transporter"/>
</dbReference>
<dbReference type="Pfam" id="PF12698">
    <property type="entry name" value="ABC2_membrane_3"/>
    <property type="match status" value="2"/>
</dbReference>
<name>A0A838WVC3_9CORY</name>
<evidence type="ECO:0000256" key="3">
    <source>
        <dbReference type="ARBA" id="ARBA00022989"/>
    </source>
</evidence>
<keyword evidence="3 5" id="KW-1133">Transmembrane helix</keyword>
<accession>A0A838WVC3</accession>
<dbReference type="NCBIfam" id="TIGR03062">
    <property type="entry name" value="pip_yhgE_Cterm"/>
    <property type="match status" value="1"/>
</dbReference>
<proteinExistence type="predicted"/>
<keyword evidence="2 5" id="KW-0812">Transmembrane</keyword>
<evidence type="ECO:0000256" key="5">
    <source>
        <dbReference type="SAM" id="Phobius"/>
    </source>
</evidence>
<reference evidence="7 8" key="1">
    <citation type="submission" date="2020-07" db="EMBL/GenBank/DDBJ databases">
        <authorList>
            <person name="Khare M."/>
        </authorList>
    </citation>
    <scope>NUCLEOTIDE SEQUENCE [LARGE SCALE GENOMIC DNA]</scope>
    <source>
        <strain evidence="7 8">P8776</strain>
    </source>
</reference>
<dbReference type="EMBL" id="JACEOR010000178">
    <property type="protein sequence ID" value="MBA4504705.1"/>
    <property type="molecule type" value="Genomic_DNA"/>
</dbReference>
<evidence type="ECO:0000259" key="6">
    <source>
        <dbReference type="Pfam" id="PF12698"/>
    </source>
</evidence>
<dbReference type="InterPro" id="IPR013525">
    <property type="entry name" value="ABC2_TM"/>
</dbReference>
<comment type="caution">
    <text evidence="7">The sequence shown here is derived from an EMBL/GenBank/DDBJ whole genome shotgun (WGS) entry which is preliminary data.</text>
</comment>
<feature type="transmembrane region" description="Helical" evidence="5">
    <location>
        <begin position="576"/>
        <end position="596"/>
    </location>
</feature>
<dbReference type="GO" id="GO:0140359">
    <property type="term" value="F:ABC-type transporter activity"/>
    <property type="evidence" value="ECO:0007669"/>
    <property type="project" value="InterPro"/>
</dbReference>
<dbReference type="NCBIfam" id="TIGR03057">
    <property type="entry name" value="xxxLxxG_by_4"/>
    <property type="match status" value="5"/>
</dbReference>
<protein>
    <submittedName>
        <fullName evidence="7">YhgE/Pip domain-containing protein</fullName>
    </submittedName>
</protein>
<dbReference type="Proteomes" id="UP000580709">
    <property type="component" value="Unassembled WGS sequence"/>
</dbReference>
<dbReference type="RefSeq" id="WP_181729644.1">
    <property type="nucleotide sequence ID" value="NZ_JACEOR010000178.1"/>
</dbReference>
<feature type="transmembrane region" description="Helical" evidence="5">
    <location>
        <begin position="541"/>
        <end position="564"/>
    </location>
</feature>
<keyword evidence="8" id="KW-1185">Reference proteome</keyword>
<dbReference type="AlphaFoldDB" id="A0A838WVC3"/>
<dbReference type="GO" id="GO:0016020">
    <property type="term" value="C:membrane"/>
    <property type="evidence" value="ECO:0007669"/>
    <property type="project" value="UniProtKB-SubCell"/>
</dbReference>
<dbReference type="PANTHER" id="PTHR43077:SF5">
    <property type="entry name" value="PHAGE INFECTION PROTEIN"/>
    <property type="match status" value="1"/>
</dbReference>
<evidence type="ECO:0000256" key="4">
    <source>
        <dbReference type="ARBA" id="ARBA00023136"/>
    </source>
</evidence>
<feature type="transmembrane region" description="Helical" evidence="5">
    <location>
        <begin position="21"/>
        <end position="43"/>
    </location>
</feature>
<dbReference type="Gene3D" id="3.40.1710.10">
    <property type="entry name" value="abc type-2 transporter like domain"/>
    <property type="match status" value="1"/>
</dbReference>
<evidence type="ECO:0000313" key="8">
    <source>
        <dbReference type="Proteomes" id="UP000580709"/>
    </source>
</evidence>
<evidence type="ECO:0000313" key="7">
    <source>
        <dbReference type="EMBL" id="MBA4504705.1"/>
    </source>
</evidence>
<dbReference type="InterPro" id="IPR023908">
    <property type="entry name" value="xxxLxxG_rpt"/>
</dbReference>